<dbReference type="EMBL" id="JAGYWB010000003">
    <property type="protein sequence ID" value="KAI0527328.1"/>
    <property type="molecule type" value="Genomic_DNA"/>
</dbReference>
<dbReference type="Proteomes" id="UP000829196">
    <property type="component" value="Unassembled WGS sequence"/>
</dbReference>
<name>A0A8T3C515_DENNO</name>
<dbReference type="AlphaFoldDB" id="A0A8T3C515"/>
<comment type="caution">
    <text evidence="1">The sequence shown here is derived from an EMBL/GenBank/DDBJ whole genome shotgun (WGS) entry which is preliminary data.</text>
</comment>
<proteinExistence type="predicted"/>
<sequence>MNLEQKSSRPWPISNCLNLLGINGNAFSAHHMPQKRNALQSEFTLGELVIQLMPPQSLQHNPQVSGMIILRSRIYQNIVDEANGG</sequence>
<reference evidence="1" key="1">
    <citation type="journal article" date="2022" name="Front. Genet.">
        <title>Chromosome-Scale Assembly of the Dendrobium nobile Genome Provides Insights Into the Molecular Mechanism of the Biosynthesis of the Medicinal Active Ingredient of Dendrobium.</title>
        <authorList>
            <person name="Xu Q."/>
            <person name="Niu S.-C."/>
            <person name="Li K.-L."/>
            <person name="Zheng P.-J."/>
            <person name="Zhang X.-J."/>
            <person name="Jia Y."/>
            <person name="Liu Y."/>
            <person name="Niu Y.-X."/>
            <person name="Yu L.-H."/>
            <person name="Chen D.-F."/>
            <person name="Zhang G.-Q."/>
        </authorList>
    </citation>
    <scope>NUCLEOTIDE SEQUENCE</scope>
    <source>
        <tissue evidence="1">Leaf</tissue>
    </source>
</reference>
<organism evidence="1 2">
    <name type="scientific">Dendrobium nobile</name>
    <name type="common">Orchid</name>
    <dbReference type="NCBI Taxonomy" id="94219"/>
    <lineage>
        <taxon>Eukaryota</taxon>
        <taxon>Viridiplantae</taxon>
        <taxon>Streptophyta</taxon>
        <taxon>Embryophyta</taxon>
        <taxon>Tracheophyta</taxon>
        <taxon>Spermatophyta</taxon>
        <taxon>Magnoliopsida</taxon>
        <taxon>Liliopsida</taxon>
        <taxon>Asparagales</taxon>
        <taxon>Orchidaceae</taxon>
        <taxon>Epidendroideae</taxon>
        <taxon>Malaxideae</taxon>
        <taxon>Dendrobiinae</taxon>
        <taxon>Dendrobium</taxon>
    </lineage>
</organism>
<gene>
    <name evidence="1" type="ORF">KFK09_002928</name>
</gene>
<evidence type="ECO:0000313" key="2">
    <source>
        <dbReference type="Proteomes" id="UP000829196"/>
    </source>
</evidence>
<keyword evidence="2" id="KW-1185">Reference proteome</keyword>
<accession>A0A8T3C515</accession>
<protein>
    <submittedName>
        <fullName evidence="1">Uncharacterized protein</fullName>
    </submittedName>
</protein>
<evidence type="ECO:0000313" key="1">
    <source>
        <dbReference type="EMBL" id="KAI0527328.1"/>
    </source>
</evidence>